<dbReference type="InParanoid" id="A2FI76"/>
<reference evidence="1" key="1">
    <citation type="submission" date="2006-10" db="EMBL/GenBank/DDBJ databases">
        <authorList>
            <person name="Amadeo P."/>
            <person name="Zhao Q."/>
            <person name="Wortman J."/>
            <person name="Fraser-Liggett C."/>
            <person name="Carlton J."/>
        </authorList>
    </citation>
    <scope>NUCLEOTIDE SEQUENCE</scope>
    <source>
        <strain evidence="1">G3</strain>
    </source>
</reference>
<dbReference type="AlphaFoldDB" id="A2FI76"/>
<keyword evidence="2" id="KW-1185">Reference proteome</keyword>
<dbReference type="Proteomes" id="UP000001542">
    <property type="component" value="Unassembled WGS sequence"/>
</dbReference>
<dbReference type="EMBL" id="DS113808">
    <property type="protein sequence ID" value="EAX95394.1"/>
    <property type="molecule type" value="Genomic_DNA"/>
</dbReference>
<evidence type="ECO:0000313" key="2">
    <source>
        <dbReference type="Proteomes" id="UP000001542"/>
    </source>
</evidence>
<sequence length="413" mass="48258">MNCITDEDLIQKIASISSAFREDIRLAYEKPTDFGNVVPPLKSSNEILTQNHPNNVQKFNTGSRSSMTQIMPNNQPFYIVVHPERKRKGVSYMFLFSPWYSLLINDKTHEIEVLPEDAQYFIDKKNFIIFMNSEERKFTHKIKFEVLQMIIDHQFSNSLEPFFLSYLANNQLPPSTNLISTYLYKIVFNESFLVAYHKIPSKYLTNNIMENWYTASQMSFDSVFTTLVRYYLKDQSFNHIDLNDDTFITRITKIIIKNDRKFNEFTNSLQQTFDDPINKFLPAFSQITTKTTLHMTLFILYFEATKKFNAQTGYLAIGKLLYFAGIHPYLVANNCESDSVYKEILTFSPNLDVNIHLNLKEIMKRFTQTSKKLKQPASNADSFNAYSELLQNISNNDIDFLSIVRRVEKEIPV</sequence>
<dbReference type="VEuPathDB" id="TrichDB:TVAGG3_0618180"/>
<gene>
    <name evidence="1" type="ORF">TVAG_449280</name>
</gene>
<protein>
    <submittedName>
        <fullName evidence="1">Uncharacterized protein</fullName>
    </submittedName>
</protein>
<dbReference type="KEGG" id="tva:4753144"/>
<accession>A2FI76</accession>
<reference evidence="1" key="2">
    <citation type="journal article" date="2007" name="Science">
        <title>Draft genome sequence of the sexually transmitted pathogen Trichomonas vaginalis.</title>
        <authorList>
            <person name="Carlton J.M."/>
            <person name="Hirt R.P."/>
            <person name="Silva J.C."/>
            <person name="Delcher A.L."/>
            <person name="Schatz M."/>
            <person name="Zhao Q."/>
            <person name="Wortman J.R."/>
            <person name="Bidwell S.L."/>
            <person name="Alsmark U.C.M."/>
            <person name="Besteiro S."/>
            <person name="Sicheritz-Ponten T."/>
            <person name="Noel C.J."/>
            <person name="Dacks J.B."/>
            <person name="Foster P.G."/>
            <person name="Simillion C."/>
            <person name="Van de Peer Y."/>
            <person name="Miranda-Saavedra D."/>
            <person name="Barton G.J."/>
            <person name="Westrop G.D."/>
            <person name="Mueller S."/>
            <person name="Dessi D."/>
            <person name="Fiori P.L."/>
            <person name="Ren Q."/>
            <person name="Paulsen I."/>
            <person name="Zhang H."/>
            <person name="Bastida-Corcuera F.D."/>
            <person name="Simoes-Barbosa A."/>
            <person name="Brown M.T."/>
            <person name="Hayes R.D."/>
            <person name="Mukherjee M."/>
            <person name="Okumura C.Y."/>
            <person name="Schneider R."/>
            <person name="Smith A.J."/>
            <person name="Vanacova S."/>
            <person name="Villalvazo M."/>
            <person name="Haas B.J."/>
            <person name="Pertea M."/>
            <person name="Feldblyum T.V."/>
            <person name="Utterback T.R."/>
            <person name="Shu C.L."/>
            <person name="Osoegawa K."/>
            <person name="de Jong P.J."/>
            <person name="Hrdy I."/>
            <person name="Horvathova L."/>
            <person name="Zubacova Z."/>
            <person name="Dolezal P."/>
            <person name="Malik S.B."/>
            <person name="Logsdon J.M. Jr."/>
            <person name="Henze K."/>
            <person name="Gupta A."/>
            <person name="Wang C.C."/>
            <person name="Dunne R.L."/>
            <person name="Upcroft J.A."/>
            <person name="Upcroft P."/>
            <person name="White O."/>
            <person name="Salzberg S.L."/>
            <person name="Tang P."/>
            <person name="Chiu C.-H."/>
            <person name="Lee Y.-S."/>
            <person name="Embley T.M."/>
            <person name="Coombs G.H."/>
            <person name="Mottram J.C."/>
            <person name="Tachezy J."/>
            <person name="Fraser-Liggett C.M."/>
            <person name="Johnson P.J."/>
        </authorList>
    </citation>
    <scope>NUCLEOTIDE SEQUENCE [LARGE SCALE GENOMIC DNA]</scope>
    <source>
        <strain evidence="1">G3</strain>
    </source>
</reference>
<proteinExistence type="predicted"/>
<name>A2FI76_TRIV3</name>
<organism evidence="1 2">
    <name type="scientific">Trichomonas vaginalis (strain ATCC PRA-98 / G3)</name>
    <dbReference type="NCBI Taxonomy" id="412133"/>
    <lineage>
        <taxon>Eukaryota</taxon>
        <taxon>Metamonada</taxon>
        <taxon>Parabasalia</taxon>
        <taxon>Trichomonadida</taxon>
        <taxon>Trichomonadidae</taxon>
        <taxon>Trichomonas</taxon>
    </lineage>
</organism>
<dbReference type="RefSeq" id="XP_001308324.1">
    <property type="nucleotide sequence ID" value="XM_001308323.1"/>
</dbReference>
<dbReference type="VEuPathDB" id="TrichDB:TVAG_449280"/>
<evidence type="ECO:0000313" key="1">
    <source>
        <dbReference type="EMBL" id="EAX95394.1"/>
    </source>
</evidence>